<organism evidence="8 9">
    <name type="scientific">Aedoeadaptatus ivorii</name>
    <dbReference type="NCBI Taxonomy" id="54006"/>
    <lineage>
        <taxon>Bacteria</taxon>
        <taxon>Bacillati</taxon>
        <taxon>Bacillota</taxon>
        <taxon>Tissierellia</taxon>
        <taxon>Tissierellales</taxon>
        <taxon>Peptoniphilaceae</taxon>
        <taxon>Aedoeadaptatus</taxon>
    </lineage>
</organism>
<sequence length="300" mass="33779">MSETIYVSEGGSRLDKYLTGILSLNRSQIKNAILEGRILVDGVQKKAGYTLSAGECISYEEAAPYRLEGKDLGVRVLYEDDDLALVEKPYGMVVHPGAAREEDTLVHHLLWRFSSLAEGSDPLRPGIVHRLDKDTSGIMAIAKTDRAYTGLVELFSARKIRKEYYALCRGNIREPGRIDAPIGRDPAQRTRMACDVYPSKEALTAYTPVRAFGEATLLRVRIYTGRTHQIRVHMRHIGHPVVGDPIYGIHADRKGKLMLHSYRLSFTHPITQARIDGRSKLPRRFIAYFRKHGGERCTGF</sequence>
<dbReference type="EC" id="5.4.99.-" evidence="6"/>
<name>A0A448V168_9FIRM</name>
<dbReference type="GO" id="GO:0120159">
    <property type="term" value="F:rRNA pseudouridine synthase activity"/>
    <property type="evidence" value="ECO:0007669"/>
    <property type="project" value="UniProtKB-ARBA"/>
</dbReference>
<dbReference type="Pfam" id="PF00849">
    <property type="entry name" value="PseudoU_synth_2"/>
    <property type="match status" value="1"/>
</dbReference>
<dbReference type="Gene3D" id="3.30.2350.10">
    <property type="entry name" value="Pseudouridine synthase"/>
    <property type="match status" value="1"/>
</dbReference>
<dbReference type="SMART" id="SM00363">
    <property type="entry name" value="S4"/>
    <property type="match status" value="1"/>
</dbReference>
<dbReference type="InterPro" id="IPR002942">
    <property type="entry name" value="S4_RNA-bd"/>
</dbReference>
<evidence type="ECO:0000313" key="8">
    <source>
        <dbReference type="EMBL" id="VEJ35501.1"/>
    </source>
</evidence>
<dbReference type="NCBIfam" id="TIGR00005">
    <property type="entry name" value="rluA_subfam"/>
    <property type="match status" value="1"/>
</dbReference>
<dbReference type="GO" id="GO:0000455">
    <property type="term" value="P:enzyme-directed rRNA pseudouridine synthesis"/>
    <property type="evidence" value="ECO:0007669"/>
    <property type="project" value="UniProtKB-ARBA"/>
</dbReference>
<dbReference type="OrthoDB" id="9807829at2"/>
<dbReference type="PROSITE" id="PS50889">
    <property type="entry name" value="S4"/>
    <property type="match status" value="1"/>
</dbReference>
<feature type="domain" description="RNA-binding S4" evidence="7">
    <location>
        <begin position="12"/>
        <end position="68"/>
    </location>
</feature>
<dbReference type="InterPro" id="IPR020103">
    <property type="entry name" value="PsdUridine_synth_cat_dom_sf"/>
</dbReference>
<dbReference type="PANTHER" id="PTHR21600:SF44">
    <property type="entry name" value="RIBOSOMAL LARGE SUBUNIT PSEUDOURIDINE SYNTHASE D"/>
    <property type="match status" value="1"/>
</dbReference>
<dbReference type="PANTHER" id="PTHR21600">
    <property type="entry name" value="MITOCHONDRIAL RNA PSEUDOURIDINE SYNTHASE"/>
    <property type="match status" value="1"/>
</dbReference>
<feature type="active site" evidence="4">
    <location>
        <position position="132"/>
    </location>
</feature>
<dbReference type="SUPFAM" id="SSF55120">
    <property type="entry name" value="Pseudouridine synthase"/>
    <property type="match status" value="1"/>
</dbReference>
<protein>
    <recommendedName>
        <fullName evidence="6">Pseudouridine synthase</fullName>
        <ecNumber evidence="6">5.4.99.-</ecNumber>
    </recommendedName>
</protein>
<dbReference type="InterPro" id="IPR006225">
    <property type="entry name" value="PsdUridine_synth_RluC/D"/>
</dbReference>
<evidence type="ECO:0000259" key="7">
    <source>
        <dbReference type="SMART" id="SM00363"/>
    </source>
</evidence>
<evidence type="ECO:0000256" key="5">
    <source>
        <dbReference type="PROSITE-ProRule" id="PRU00182"/>
    </source>
</evidence>
<evidence type="ECO:0000256" key="4">
    <source>
        <dbReference type="PIRSR" id="PIRSR606225-1"/>
    </source>
</evidence>
<proteinExistence type="inferred from homology"/>
<evidence type="ECO:0000256" key="6">
    <source>
        <dbReference type="RuleBase" id="RU362028"/>
    </source>
</evidence>
<dbReference type="Gene3D" id="3.10.290.10">
    <property type="entry name" value="RNA-binding S4 domain"/>
    <property type="match status" value="1"/>
</dbReference>
<evidence type="ECO:0000256" key="2">
    <source>
        <dbReference type="ARBA" id="ARBA00010876"/>
    </source>
</evidence>
<comment type="similarity">
    <text evidence="2 6">Belongs to the pseudouridine synthase RluA family.</text>
</comment>
<comment type="function">
    <text evidence="6">Responsible for synthesis of pseudouridine from uracil.</text>
</comment>
<dbReference type="GO" id="GO:0003723">
    <property type="term" value="F:RNA binding"/>
    <property type="evidence" value="ECO:0007669"/>
    <property type="project" value="UniProtKB-KW"/>
</dbReference>
<dbReference type="AlphaFoldDB" id="A0A448V168"/>
<evidence type="ECO:0000256" key="1">
    <source>
        <dbReference type="ARBA" id="ARBA00000073"/>
    </source>
</evidence>
<evidence type="ECO:0000256" key="3">
    <source>
        <dbReference type="ARBA" id="ARBA00023235"/>
    </source>
</evidence>
<reference evidence="8 9" key="1">
    <citation type="submission" date="2018-12" db="EMBL/GenBank/DDBJ databases">
        <authorList>
            <consortium name="Pathogen Informatics"/>
        </authorList>
    </citation>
    <scope>NUCLEOTIDE SEQUENCE [LARGE SCALE GENOMIC DNA]</scope>
    <source>
        <strain evidence="8 9">NCTC13079</strain>
    </source>
</reference>
<gene>
    <name evidence="8" type="primary">rluD_1</name>
    <name evidence="8" type="ORF">NCTC13079_00721</name>
</gene>
<dbReference type="KEGG" id="piv:NCTC13079_00721"/>
<keyword evidence="5" id="KW-0694">RNA-binding</keyword>
<comment type="catalytic activity">
    <reaction evidence="1 6">
        <text>a uridine in RNA = a pseudouridine in RNA</text>
        <dbReference type="Rhea" id="RHEA:48348"/>
        <dbReference type="Rhea" id="RHEA-COMP:12068"/>
        <dbReference type="Rhea" id="RHEA-COMP:12069"/>
        <dbReference type="ChEBI" id="CHEBI:65314"/>
        <dbReference type="ChEBI" id="CHEBI:65315"/>
    </reaction>
</comment>
<accession>A0A448V168</accession>
<dbReference type="Proteomes" id="UP000269544">
    <property type="component" value="Chromosome"/>
</dbReference>
<dbReference type="Pfam" id="PF01479">
    <property type="entry name" value="S4"/>
    <property type="match status" value="1"/>
</dbReference>
<keyword evidence="3 6" id="KW-0413">Isomerase</keyword>
<dbReference type="InterPro" id="IPR006145">
    <property type="entry name" value="PsdUridine_synth_RsuA/RluA"/>
</dbReference>
<dbReference type="RefSeq" id="WP_126465295.1">
    <property type="nucleotide sequence ID" value="NZ_LR134523.1"/>
</dbReference>
<dbReference type="CDD" id="cd00165">
    <property type="entry name" value="S4"/>
    <property type="match status" value="1"/>
</dbReference>
<keyword evidence="9" id="KW-1185">Reference proteome</keyword>
<dbReference type="CDD" id="cd02869">
    <property type="entry name" value="PseudoU_synth_RluA_like"/>
    <property type="match status" value="1"/>
</dbReference>
<dbReference type="InterPro" id="IPR050188">
    <property type="entry name" value="RluA_PseudoU_synthase"/>
</dbReference>
<dbReference type="EMBL" id="LR134523">
    <property type="protein sequence ID" value="VEJ35501.1"/>
    <property type="molecule type" value="Genomic_DNA"/>
</dbReference>
<dbReference type="InterPro" id="IPR036986">
    <property type="entry name" value="S4_RNA-bd_sf"/>
</dbReference>
<dbReference type="SUPFAM" id="SSF55174">
    <property type="entry name" value="Alpha-L RNA-binding motif"/>
    <property type="match status" value="1"/>
</dbReference>
<evidence type="ECO:0000313" key="9">
    <source>
        <dbReference type="Proteomes" id="UP000269544"/>
    </source>
</evidence>